<feature type="compositionally biased region" description="Basic and acidic residues" evidence="1">
    <location>
        <begin position="594"/>
        <end position="624"/>
    </location>
</feature>
<evidence type="ECO:0000256" key="1">
    <source>
        <dbReference type="SAM" id="MobiDB-lite"/>
    </source>
</evidence>
<dbReference type="OrthoDB" id="406268at2759"/>
<protein>
    <submittedName>
        <fullName evidence="2">Uncharacterized protein</fullName>
    </submittedName>
</protein>
<dbReference type="Proteomes" id="UP000186817">
    <property type="component" value="Unassembled WGS sequence"/>
</dbReference>
<proteinExistence type="predicted"/>
<comment type="caution">
    <text evidence="2">The sequence shown here is derived from an EMBL/GenBank/DDBJ whole genome shotgun (WGS) entry which is preliminary data.</text>
</comment>
<keyword evidence="3" id="KW-1185">Reference proteome</keyword>
<dbReference type="EMBL" id="LSRX01000486">
    <property type="protein sequence ID" value="OLP95906.1"/>
    <property type="molecule type" value="Genomic_DNA"/>
</dbReference>
<feature type="compositionally biased region" description="Basic residues" evidence="1">
    <location>
        <begin position="583"/>
        <end position="593"/>
    </location>
</feature>
<accession>A0A1Q9DL43</accession>
<feature type="compositionally biased region" description="Basic and acidic residues" evidence="1">
    <location>
        <begin position="775"/>
        <end position="790"/>
    </location>
</feature>
<sequence>MASTSSFDARDMSWVSCLPEQWEDIRAFRRRSSEGKSLARGIIQPGHGVKEVVVPSLDCAKLNSQLLATTLKEMADRCCIFVPPVYLLQGACIEFHSNCGFPDAAALGVAGNSDGWAIKRLLNVIKRKWNRPETPRDATIRRLTDEFQRAYVNLESAVGPRIAKLLRERSAESDDPSDVADLVQQAQQALPPAVDEGAVVAGDGESLGAESGGEDHTVRYEASSEEENPEDEAPSDEEFNPVLDGAPGDEQANPVVDQAAGDEELNPVVDEASPKPVVDEATTDREFDTVVAEAPSDEQVKLDDLARQLRLAELKLEALMALERKCNVGQLHLDGEGPISVSDDEASAVPDLPAPTTTPTRLDAVETQAYVVDTQMVQEVLAGLDQEVPSPGQPLASARLPSTKVLPGYDDSPEPKATTARVEPIKEAVMTPSPKNLPEPKATDASVEEAVVTPSPKNLPEPKATDARVEEAVVTPSPKNLPEPKATDASMEPSKEAVLTPSPKNLFEPKATAASVEPSKEAVVTPSPKNLPFPEISPLKTCITRDGQLNAKGSHVMQEGRGRGRKAAGSEKKPEPMTETSKRKPGRPKKAANKKAEETQKLEVDEIATHKAVHKTAETQKLEVAETATKKVKKLRRKRAPKKKQADPTDVPAVEKDIPKRKKGKIGDPSDVPVEKDIPKKKKGKIGDPTDVPVEKDIPKKKKGKIGDPSDVPVEKDIPKKKKGKIGDPTDVPVAKDIPKKKKGKIGVPIDTPAVEKDIAKKKKAKIGDPIDTPAVEKDIPKGKKGKIDDPTDVPAEAAVPTTRCRGKCAVVEPTKKKRAASAPPGLHIRSATPMEDEWPKVFARRFRPSKDSWMQRLWDGCVRAFNSIIAPEMPSGQKCKLE</sequence>
<dbReference type="AlphaFoldDB" id="A0A1Q9DL43"/>
<feature type="region of interest" description="Disordered" evidence="1">
    <location>
        <begin position="387"/>
        <end position="800"/>
    </location>
</feature>
<feature type="non-terminal residue" evidence="2">
    <location>
        <position position="883"/>
    </location>
</feature>
<feature type="compositionally biased region" description="Basic and acidic residues" evidence="1">
    <location>
        <begin position="558"/>
        <end position="582"/>
    </location>
</feature>
<feature type="compositionally biased region" description="Low complexity" evidence="1">
    <location>
        <begin position="727"/>
        <end position="736"/>
    </location>
</feature>
<feature type="region of interest" description="Disordered" evidence="1">
    <location>
        <begin position="203"/>
        <end position="254"/>
    </location>
</feature>
<feature type="compositionally biased region" description="Basic and acidic residues" evidence="1">
    <location>
        <begin position="665"/>
        <end position="678"/>
    </location>
</feature>
<feature type="compositionally biased region" description="Basic residues" evidence="1">
    <location>
        <begin position="630"/>
        <end position="643"/>
    </location>
</feature>
<feature type="compositionally biased region" description="Acidic residues" evidence="1">
    <location>
        <begin position="223"/>
        <end position="239"/>
    </location>
</feature>
<evidence type="ECO:0000313" key="3">
    <source>
        <dbReference type="Proteomes" id="UP000186817"/>
    </source>
</evidence>
<organism evidence="2 3">
    <name type="scientific">Symbiodinium microadriaticum</name>
    <name type="common">Dinoflagellate</name>
    <name type="synonym">Zooxanthella microadriatica</name>
    <dbReference type="NCBI Taxonomy" id="2951"/>
    <lineage>
        <taxon>Eukaryota</taxon>
        <taxon>Sar</taxon>
        <taxon>Alveolata</taxon>
        <taxon>Dinophyceae</taxon>
        <taxon>Suessiales</taxon>
        <taxon>Symbiodiniaceae</taxon>
        <taxon>Symbiodinium</taxon>
    </lineage>
</organism>
<feature type="compositionally biased region" description="Basic and acidic residues" evidence="1">
    <location>
        <begin position="685"/>
        <end position="698"/>
    </location>
</feature>
<reference evidence="2 3" key="1">
    <citation type="submission" date="2016-02" db="EMBL/GenBank/DDBJ databases">
        <title>Genome analysis of coral dinoflagellate symbionts highlights evolutionary adaptations to a symbiotic lifestyle.</title>
        <authorList>
            <person name="Aranda M."/>
            <person name="Li Y."/>
            <person name="Liew Y.J."/>
            <person name="Baumgarten S."/>
            <person name="Simakov O."/>
            <person name="Wilson M."/>
            <person name="Piel J."/>
            <person name="Ashoor H."/>
            <person name="Bougouffa S."/>
            <person name="Bajic V.B."/>
            <person name="Ryu T."/>
            <person name="Ravasi T."/>
            <person name="Bayer T."/>
            <person name="Micklem G."/>
            <person name="Kim H."/>
            <person name="Bhak J."/>
            <person name="Lajeunesse T.C."/>
            <person name="Voolstra C.R."/>
        </authorList>
    </citation>
    <scope>NUCLEOTIDE SEQUENCE [LARGE SCALE GENOMIC DNA]</scope>
    <source>
        <strain evidence="2 3">CCMP2467</strain>
    </source>
</reference>
<feature type="compositionally biased region" description="Basic and acidic residues" evidence="1">
    <location>
        <begin position="705"/>
        <end position="718"/>
    </location>
</feature>
<name>A0A1Q9DL43_SYMMI</name>
<gene>
    <name evidence="2" type="ORF">AK812_SmicGene21899</name>
</gene>
<evidence type="ECO:0000313" key="2">
    <source>
        <dbReference type="EMBL" id="OLP95906.1"/>
    </source>
</evidence>